<accession>A0ABU8LND5</accession>
<sequence>MSPKIQKNGGELAPVTPITPPREHDLKMPKDADKPSAYKLTLDFLNATYEFFHTPDGEPFAVPRQGVRRPIMLSEKGEGGLKGQAQYDYERTSGKPVNSAALVQALTSLYQVALRESPELRLHLRVARPTPDVVVLDLAQPGNTRCVVVTGDGWQVEDEPPQGVAFRLANSTRPLPTPTAGGEPDALRGLLGWSATDRRWLLVRGWLAAALLPDIARPVLFFHGRAGSSKTTKAVTVVSVIDPRDELGSSFGKNERDEVAMASNRYLVGFDNVSRASEETSDRLSRLVTGTSDERRTLYSDNDQFVISFRRTGVITGLSVPTFKSDALERLVQIQCDTIPASQRRSEKAIAEERAAKHPTILGAVLSDLTTILRNLPESELREGGKPRMADFSDALHALDPAIEEAFTAAASEAMVDAAESDPFVMTIQRWLAKETLPVRYTATEAHARAARFRDEQDRDLHVWWPKDARAFAGALTRQAGPLEAVGIRAVSSRNGRSRTWTFDGSANAPESDEGLFEEDEEF</sequence>
<reference evidence="2 3" key="1">
    <citation type="submission" date="2024-02" db="EMBL/GenBank/DDBJ databases">
        <authorList>
            <person name="Saticioglu I.B."/>
        </authorList>
    </citation>
    <scope>NUCLEOTIDE SEQUENCE [LARGE SCALE GENOMIC DNA]</scope>
    <source>
        <strain evidence="2 3">Mu-43</strain>
    </source>
</reference>
<evidence type="ECO:0008006" key="4">
    <source>
        <dbReference type="Google" id="ProtNLM"/>
    </source>
</evidence>
<feature type="compositionally biased region" description="Basic and acidic residues" evidence="1">
    <location>
        <begin position="21"/>
        <end position="31"/>
    </location>
</feature>
<feature type="region of interest" description="Disordered" evidence="1">
    <location>
        <begin position="1"/>
        <end position="31"/>
    </location>
</feature>
<evidence type="ECO:0000256" key="1">
    <source>
        <dbReference type="SAM" id="MobiDB-lite"/>
    </source>
</evidence>
<comment type="caution">
    <text evidence="2">The sequence shown here is derived from an EMBL/GenBank/DDBJ whole genome shotgun (WGS) entry which is preliminary data.</text>
</comment>
<name>A0ABU8LND5_9MICO</name>
<dbReference type="EMBL" id="JBBDGN010000010">
    <property type="protein sequence ID" value="MEJ1092192.1"/>
    <property type="molecule type" value="Genomic_DNA"/>
</dbReference>
<keyword evidence="3" id="KW-1185">Reference proteome</keyword>
<feature type="region of interest" description="Disordered" evidence="1">
    <location>
        <begin position="495"/>
        <end position="523"/>
    </location>
</feature>
<evidence type="ECO:0000313" key="2">
    <source>
        <dbReference type="EMBL" id="MEJ1092192.1"/>
    </source>
</evidence>
<dbReference type="RefSeq" id="WP_337320501.1">
    <property type="nucleotide sequence ID" value="NZ_JBBDGN010000010.1"/>
</dbReference>
<gene>
    <name evidence="2" type="ORF">WDU93_10855</name>
</gene>
<feature type="compositionally biased region" description="Polar residues" evidence="1">
    <location>
        <begin position="495"/>
        <end position="505"/>
    </location>
</feature>
<evidence type="ECO:0000313" key="3">
    <source>
        <dbReference type="Proteomes" id="UP001366085"/>
    </source>
</evidence>
<dbReference type="Proteomes" id="UP001366085">
    <property type="component" value="Unassembled WGS sequence"/>
</dbReference>
<proteinExistence type="predicted"/>
<feature type="compositionally biased region" description="Acidic residues" evidence="1">
    <location>
        <begin position="511"/>
        <end position="523"/>
    </location>
</feature>
<protein>
    <recommendedName>
        <fullName evidence="4">ATP-binding protein</fullName>
    </recommendedName>
</protein>
<organism evidence="2 3">
    <name type="scientific">Microbacterium istanbulense</name>
    <dbReference type="NCBI Taxonomy" id="3122049"/>
    <lineage>
        <taxon>Bacteria</taxon>
        <taxon>Bacillati</taxon>
        <taxon>Actinomycetota</taxon>
        <taxon>Actinomycetes</taxon>
        <taxon>Micrococcales</taxon>
        <taxon>Microbacteriaceae</taxon>
        <taxon>Microbacterium</taxon>
    </lineage>
</organism>